<name>A0A1F5KAL9_9BACT</name>
<dbReference type="InterPro" id="IPR050190">
    <property type="entry name" value="UPF0213_domain"/>
</dbReference>
<dbReference type="Gene3D" id="3.40.1440.10">
    <property type="entry name" value="GIY-YIG endonuclease"/>
    <property type="match status" value="1"/>
</dbReference>
<organism evidence="3 4">
    <name type="scientific">Candidatus Daviesbacteria bacterium RIFCSPHIGHO2_12_FULL_37_11</name>
    <dbReference type="NCBI Taxonomy" id="1797777"/>
    <lineage>
        <taxon>Bacteria</taxon>
        <taxon>Candidatus Daviesiibacteriota</taxon>
    </lineage>
</organism>
<comment type="caution">
    <text evidence="3">The sequence shown here is derived from an EMBL/GenBank/DDBJ whole genome shotgun (WGS) entry which is preliminary data.</text>
</comment>
<dbReference type="PANTHER" id="PTHR34477:SF5">
    <property type="entry name" value="BSL5627 PROTEIN"/>
    <property type="match status" value="1"/>
</dbReference>
<dbReference type="EMBL" id="MFDE01000038">
    <property type="protein sequence ID" value="OGE37651.1"/>
    <property type="molecule type" value="Genomic_DNA"/>
</dbReference>
<dbReference type="PANTHER" id="PTHR34477">
    <property type="entry name" value="UPF0213 PROTEIN YHBQ"/>
    <property type="match status" value="1"/>
</dbReference>
<dbReference type="PROSITE" id="PS50164">
    <property type="entry name" value="GIY_YIG"/>
    <property type="match status" value="1"/>
</dbReference>
<protein>
    <recommendedName>
        <fullName evidence="2">GIY-YIG domain-containing protein</fullName>
    </recommendedName>
</protein>
<dbReference type="InterPro" id="IPR035901">
    <property type="entry name" value="GIY-YIG_endonuc_sf"/>
</dbReference>
<dbReference type="AlphaFoldDB" id="A0A1F5KAL9"/>
<dbReference type="CDD" id="cd10448">
    <property type="entry name" value="GIY-YIG_unchar_3"/>
    <property type="match status" value="1"/>
</dbReference>
<comment type="similarity">
    <text evidence="1">Belongs to the UPF0213 family.</text>
</comment>
<dbReference type="SUPFAM" id="SSF82771">
    <property type="entry name" value="GIY-YIG endonuclease"/>
    <property type="match status" value="1"/>
</dbReference>
<sequence length="95" mass="11670">MRQSYIYIITNKVNTVFYTGVTNNLIKRVYQHRNKLGDGFTSKYNIDKLVYYEIFEDIEEAIKREKQIKNWHREWKLNLIKKSNPDFRDMYQSLL</sequence>
<dbReference type="Pfam" id="PF01541">
    <property type="entry name" value="GIY-YIG"/>
    <property type="match status" value="1"/>
</dbReference>
<feature type="domain" description="GIY-YIG" evidence="2">
    <location>
        <begin position="2"/>
        <end position="79"/>
    </location>
</feature>
<evidence type="ECO:0000259" key="2">
    <source>
        <dbReference type="PROSITE" id="PS50164"/>
    </source>
</evidence>
<reference evidence="3 4" key="1">
    <citation type="journal article" date="2016" name="Nat. Commun.">
        <title>Thousands of microbial genomes shed light on interconnected biogeochemical processes in an aquifer system.</title>
        <authorList>
            <person name="Anantharaman K."/>
            <person name="Brown C.T."/>
            <person name="Hug L.A."/>
            <person name="Sharon I."/>
            <person name="Castelle C.J."/>
            <person name="Probst A.J."/>
            <person name="Thomas B.C."/>
            <person name="Singh A."/>
            <person name="Wilkins M.J."/>
            <person name="Karaoz U."/>
            <person name="Brodie E.L."/>
            <person name="Williams K.H."/>
            <person name="Hubbard S.S."/>
            <person name="Banfield J.F."/>
        </authorList>
    </citation>
    <scope>NUCLEOTIDE SEQUENCE [LARGE SCALE GENOMIC DNA]</scope>
</reference>
<proteinExistence type="inferred from homology"/>
<dbReference type="SMART" id="SM00465">
    <property type="entry name" value="GIYc"/>
    <property type="match status" value="1"/>
</dbReference>
<gene>
    <name evidence="3" type="ORF">A3F00_04325</name>
</gene>
<evidence type="ECO:0000313" key="3">
    <source>
        <dbReference type="EMBL" id="OGE37651.1"/>
    </source>
</evidence>
<dbReference type="InterPro" id="IPR000305">
    <property type="entry name" value="GIY-YIG_endonuc"/>
</dbReference>
<evidence type="ECO:0000313" key="4">
    <source>
        <dbReference type="Proteomes" id="UP000176527"/>
    </source>
</evidence>
<evidence type="ECO:0000256" key="1">
    <source>
        <dbReference type="ARBA" id="ARBA00007435"/>
    </source>
</evidence>
<accession>A0A1F5KAL9</accession>
<dbReference type="Proteomes" id="UP000176527">
    <property type="component" value="Unassembled WGS sequence"/>
</dbReference>